<evidence type="ECO:0000313" key="2">
    <source>
        <dbReference type="EMBL" id="AJD42332.1"/>
    </source>
</evidence>
<evidence type="ECO:0000313" key="3">
    <source>
        <dbReference type="Proteomes" id="UP000031368"/>
    </source>
</evidence>
<gene>
    <name evidence="2" type="ORF">RGR602_CH03015</name>
</gene>
<dbReference type="EMBL" id="CP006877">
    <property type="protein sequence ID" value="AJD42332.1"/>
    <property type="molecule type" value="Genomic_DNA"/>
</dbReference>
<dbReference type="AlphaFoldDB" id="A0A0B4X739"/>
<dbReference type="KEGG" id="rga:RGR602_CH03015"/>
<protein>
    <submittedName>
        <fullName evidence="2">Uncharacterized protein</fullName>
    </submittedName>
</protein>
<sequence length="61" mass="6047">MNPNSGGPKFSPGVDDDRVSVSVGANMLGFAPGPSSSRARFSGDPAAGTRQGAQTRPAASV</sequence>
<dbReference type="Proteomes" id="UP000031368">
    <property type="component" value="Chromosome"/>
</dbReference>
<proteinExistence type="predicted"/>
<accession>A0A0B4X739</accession>
<dbReference type="HOGENOM" id="CLU_2919569_0_0_5"/>
<keyword evidence="3" id="KW-1185">Reference proteome</keyword>
<reference evidence="2 3" key="1">
    <citation type="submission" date="2013-11" db="EMBL/GenBank/DDBJ databases">
        <title>Complete genome sequence of Rhizobium gallicum bv. gallicum R602.</title>
        <authorList>
            <person name="Bustos P."/>
            <person name="Santamaria R.I."/>
            <person name="Lozano L."/>
            <person name="Acosta J.L."/>
            <person name="Ormeno-Orrillo E."/>
            <person name="Rogel M.A."/>
            <person name="Romero D."/>
            <person name="Cevallos M.A."/>
            <person name="Martinez-Romero E."/>
            <person name="Gonzalez V."/>
        </authorList>
    </citation>
    <scope>NUCLEOTIDE SEQUENCE [LARGE SCALE GENOMIC DNA]</scope>
    <source>
        <strain evidence="2 3">R602</strain>
    </source>
</reference>
<evidence type="ECO:0000256" key="1">
    <source>
        <dbReference type="SAM" id="MobiDB-lite"/>
    </source>
</evidence>
<organism evidence="2 3">
    <name type="scientific">Rhizobium gallicum bv. gallicum R602sp</name>
    <dbReference type="NCBI Taxonomy" id="1041138"/>
    <lineage>
        <taxon>Bacteria</taxon>
        <taxon>Pseudomonadati</taxon>
        <taxon>Pseudomonadota</taxon>
        <taxon>Alphaproteobacteria</taxon>
        <taxon>Hyphomicrobiales</taxon>
        <taxon>Rhizobiaceae</taxon>
        <taxon>Rhizobium/Agrobacterium group</taxon>
        <taxon>Rhizobium</taxon>
    </lineage>
</organism>
<feature type="region of interest" description="Disordered" evidence="1">
    <location>
        <begin position="26"/>
        <end position="61"/>
    </location>
</feature>
<name>A0A0B4X739_9HYPH</name>